<feature type="compositionally biased region" description="Low complexity" evidence="1">
    <location>
        <begin position="993"/>
        <end position="1016"/>
    </location>
</feature>
<feature type="compositionally biased region" description="Polar residues" evidence="1">
    <location>
        <begin position="1432"/>
        <end position="1447"/>
    </location>
</feature>
<evidence type="ECO:0000313" key="2">
    <source>
        <dbReference type="EMBL" id="KAH7075229.1"/>
    </source>
</evidence>
<feature type="compositionally biased region" description="Basic and acidic residues" evidence="1">
    <location>
        <begin position="616"/>
        <end position="627"/>
    </location>
</feature>
<dbReference type="OrthoDB" id="5423926at2759"/>
<feature type="region of interest" description="Disordered" evidence="1">
    <location>
        <begin position="47"/>
        <end position="174"/>
    </location>
</feature>
<dbReference type="EMBL" id="JAGMVJ010000020">
    <property type="protein sequence ID" value="KAH7075229.1"/>
    <property type="molecule type" value="Genomic_DNA"/>
</dbReference>
<feature type="compositionally biased region" description="Low complexity" evidence="1">
    <location>
        <begin position="139"/>
        <end position="148"/>
    </location>
</feature>
<feature type="compositionally biased region" description="Basic and acidic residues" evidence="1">
    <location>
        <begin position="935"/>
        <end position="951"/>
    </location>
</feature>
<feature type="compositionally biased region" description="Polar residues" evidence="1">
    <location>
        <begin position="902"/>
        <end position="920"/>
    </location>
</feature>
<keyword evidence="3" id="KW-1185">Reference proteome</keyword>
<comment type="caution">
    <text evidence="2">The sequence shown here is derived from an EMBL/GenBank/DDBJ whole genome shotgun (WGS) entry which is preliminary data.</text>
</comment>
<feature type="region of interest" description="Disordered" evidence="1">
    <location>
        <begin position="252"/>
        <end position="315"/>
    </location>
</feature>
<feature type="region of interest" description="Disordered" evidence="1">
    <location>
        <begin position="1"/>
        <end position="25"/>
    </location>
</feature>
<feature type="compositionally biased region" description="Low complexity" evidence="1">
    <location>
        <begin position="1180"/>
        <end position="1191"/>
    </location>
</feature>
<feature type="compositionally biased region" description="Polar residues" evidence="1">
    <location>
        <begin position="252"/>
        <end position="265"/>
    </location>
</feature>
<sequence length="1582" mass="168462">MFSKRRRAASNPSQRAPPSASASLAATKAFVKDRESNPNLSNAAAAAALRTHVTTPTPVGETVTKRMIRRNSQSSNGSSAAQQRPGGLQRQSSSGSMTERTFRSPSPGRADPNAPPVPSVPKTISETGAGHRRASSLEPPYRGASPSPRGGGRGVSLDRGTGPSPAGRGQRATSNLAQVLEDDQDAAQRLSVNFSRPMSPASAARQNPAPQSGWFGGPVVNQEAVQRMSSTSRPKTSSAVAGVDLHNAQQSVQSAATRPVSTHQVSRGVEGSRLSSGSMRAKPSGAAVESRSFLQPAPPRQPLGPVDPKSPDAVFDPSTRTFVHKKEAMALHRELHEEPEQPAHHYVAQHVEQQHPRLPPQQQRPRTPSPVRQLTRERSLPTSMRDDVALPRLDTASRIRKADDPPTGHPSSEPHAAPRQQPAGIPDAEVHTPEQVKSRERPLSDVQPTHIDVMVSPKLALNQDSSYPRLPAPVLPTTTNTLGGQGRGSVRESNDRGQSLSPPRNAHFAPVAVELAGVKHQPPPRSISPAKSALKASPSVSRRSNSPISQNGRLLSRGTPSETSDTTSDGGTRRKKKDVRVSFEEAPVVAGTSAYADAETPTSPVGLSASKWSPLTEKDNEFEDFMKPRPALPTFGSVRGRERRPSQDDVAEKVTETVSSTPMSASVASVGEPLQTSSDHAVAGILAQDFAKKQPASNDPLPPEVTSVEGSGYVSDSSDEAETSPGLRKHGAVDESSQILSVPEPKSLTTPHEEKPSTPASIKEQVVEVPEIALMPATPSPYEKPEPKFQSMMVPGGWDEDLPETGSSNTGPSVPAVKQSLPTSVAAPTQPPTTLQELIDRDEESSDDNSSIYSDAYEDLSDAEGGFASIDAVVESPVASSPTGLMFSKYADKSTAEPATSGLRNETTADNVVEPSTTPGQDWDAARQHWSGVNEARKQSEPKATHVEQPAKVDVTPNRVIVAKQGQPKNERKVEPQLTSAPRAPSTPQSQTSKPLKSALKKSPVVQPVPVLQTPQIRKTMRGPPPLRDERPTETQIRTTMRGPPGRDSRSTEPQLRKSMRSGTNPPPREQTQIRASMRGQPPATNAGLGLAASRHSMSPVEQKPPRGALQKKHIPASAMVSKSRPQSMPAASVAKPTAPVAAYDSDSDASASSFQRARGRRSGIQGGRYTMRASMRQDAAPTMRAAAPAPKQVRSISPPGSPTPALRKSMRPSSPTPEAPKSSKFSIRSLSPMGRFRSSKPIQAAPAPAPAPTPPTQVRKPAGFGKQSKQKAPVADRVKPAKPAFKSRFGDSSDEDDDARPSRFQSRFADSDSDDLDDYALPPGLTPVRGIPKKAGEEDGDSTDLEEEIEDEPKPTATANLVTTPSKAPNNVTAGQTNGNTNGEGATLATGSLRDSKHAPLPSFEGGGKAKAKRGFFGLGKKKTPAPPTLERSNTAPHLTSQTTSVPPAEIPMPPQQRNREAGLPLTPIDEDKDIGTSADASPQVKKSPKLQRRSTPEWPLPRNNIPVPPIPDEDRPMSSDGITPRRPRFQMRQSSQMSTATAATAATAPVVDVSGRSVSYGRTGKKKKFQGLRRVFGLND</sequence>
<proteinExistence type="predicted"/>
<feature type="compositionally biased region" description="Acidic residues" evidence="1">
    <location>
        <begin position="1339"/>
        <end position="1352"/>
    </location>
</feature>
<feature type="region of interest" description="Disordered" evidence="1">
    <location>
        <begin position="350"/>
        <end position="426"/>
    </location>
</feature>
<feature type="region of interest" description="Disordered" evidence="1">
    <location>
        <begin position="431"/>
        <end position="450"/>
    </location>
</feature>
<evidence type="ECO:0000256" key="1">
    <source>
        <dbReference type="SAM" id="MobiDB-lite"/>
    </source>
</evidence>
<feature type="compositionally biased region" description="Basic and acidic residues" evidence="1">
    <location>
        <begin position="431"/>
        <end position="443"/>
    </location>
</feature>
<feature type="compositionally biased region" description="Basic and acidic residues" evidence="1">
    <location>
        <begin position="374"/>
        <end position="406"/>
    </location>
</feature>
<feature type="compositionally biased region" description="Polar residues" evidence="1">
    <location>
        <begin position="600"/>
        <end position="613"/>
    </location>
</feature>
<feature type="compositionally biased region" description="Basic residues" evidence="1">
    <location>
        <begin position="1411"/>
        <end position="1425"/>
    </location>
</feature>
<gene>
    <name evidence="2" type="ORF">FB567DRAFT_479333</name>
</gene>
<evidence type="ECO:0000313" key="3">
    <source>
        <dbReference type="Proteomes" id="UP000813461"/>
    </source>
</evidence>
<feature type="compositionally biased region" description="Polar residues" evidence="1">
    <location>
        <begin position="656"/>
        <end position="667"/>
    </location>
</feature>
<feature type="region of interest" description="Disordered" evidence="1">
    <location>
        <begin position="519"/>
        <end position="858"/>
    </location>
</feature>
<reference evidence="2" key="1">
    <citation type="journal article" date="2021" name="Nat. Commun.">
        <title>Genetic determinants of endophytism in the Arabidopsis root mycobiome.</title>
        <authorList>
            <person name="Mesny F."/>
            <person name="Miyauchi S."/>
            <person name="Thiergart T."/>
            <person name="Pickel B."/>
            <person name="Atanasova L."/>
            <person name="Karlsson M."/>
            <person name="Huettel B."/>
            <person name="Barry K.W."/>
            <person name="Haridas S."/>
            <person name="Chen C."/>
            <person name="Bauer D."/>
            <person name="Andreopoulos W."/>
            <person name="Pangilinan J."/>
            <person name="LaButti K."/>
            <person name="Riley R."/>
            <person name="Lipzen A."/>
            <person name="Clum A."/>
            <person name="Drula E."/>
            <person name="Henrissat B."/>
            <person name="Kohler A."/>
            <person name="Grigoriev I.V."/>
            <person name="Martin F.M."/>
            <person name="Hacquard S."/>
        </authorList>
    </citation>
    <scope>NUCLEOTIDE SEQUENCE</scope>
    <source>
        <strain evidence="2">MPI-SDFR-AT-0120</strain>
    </source>
</reference>
<feature type="compositionally biased region" description="Low complexity" evidence="1">
    <location>
        <begin position="360"/>
        <end position="373"/>
    </location>
</feature>
<feature type="compositionally biased region" description="Basic and acidic residues" evidence="1">
    <location>
        <begin position="639"/>
        <end position="655"/>
    </location>
</feature>
<protein>
    <submittedName>
        <fullName evidence="2">Uncharacterized protein</fullName>
    </submittedName>
</protein>
<feature type="compositionally biased region" description="Polar residues" evidence="1">
    <location>
        <begin position="820"/>
        <end position="836"/>
    </location>
</feature>
<feature type="compositionally biased region" description="Polar residues" evidence="1">
    <location>
        <begin position="542"/>
        <end position="562"/>
    </location>
</feature>
<feature type="compositionally biased region" description="Low complexity" evidence="1">
    <location>
        <begin position="1142"/>
        <end position="1154"/>
    </location>
</feature>
<feature type="region of interest" description="Disordered" evidence="1">
    <location>
        <begin position="464"/>
        <end position="505"/>
    </location>
</feature>
<feature type="compositionally biased region" description="Polar residues" evidence="1">
    <location>
        <begin position="89"/>
        <end position="99"/>
    </location>
</feature>
<feature type="compositionally biased region" description="Low complexity" evidence="1">
    <location>
        <begin position="527"/>
        <end position="541"/>
    </location>
</feature>
<feature type="region of interest" description="Disordered" evidence="1">
    <location>
        <begin position="876"/>
        <end position="1549"/>
    </location>
</feature>
<feature type="compositionally biased region" description="Low complexity" evidence="1">
    <location>
        <begin position="70"/>
        <end position="84"/>
    </location>
</feature>
<feature type="compositionally biased region" description="Polar residues" evidence="1">
    <location>
        <begin position="1358"/>
        <end position="1385"/>
    </location>
</feature>
<feature type="compositionally biased region" description="Low complexity" evidence="1">
    <location>
        <begin position="9"/>
        <end position="25"/>
    </location>
</feature>
<accession>A0A8K0VTS8</accession>
<feature type="compositionally biased region" description="Low complexity" evidence="1">
    <location>
        <begin position="47"/>
        <end position="62"/>
    </location>
</feature>
<feature type="region of interest" description="Disordered" evidence="1">
    <location>
        <begin position="196"/>
        <end position="217"/>
    </location>
</feature>
<name>A0A8K0VTS8_9PLEO</name>
<organism evidence="2 3">
    <name type="scientific">Paraphoma chrysanthemicola</name>
    <dbReference type="NCBI Taxonomy" id="798071"/>
    <lineage>
        <taxon>Eukaryota</taxon>
        <taxon>Fungi</taxon>
        <taxon>Dikarya</taxon>
        <taxon>Ascomycota</taxon>
        <taxon>Pezizomycotina</taxon>
        <taxon>Dothideomycetes</taxon>
        <taxon>Pleosporomycetidae</taxon>
        <taxon>Pleosporales</taxon>
        <taxon>Pleosporineae</taxon>
        <taxon>Phaeosphaeriaceae</taxon>
        <taxon>Paraphoma</taxon>
    </lineage>
</organism>
<dbReference type="Proteomes" id="UP000813461">
    <property type="component" value="Unassembled WGS sequence"/>
</dbReference>